<dbReference type="OrthoDB" id="5839at2759"/>
<name>A0A061ITD8_TRYRA</name>
<keyword evidence="3" id="KW-1185">Reference proteome</keyword>
<keyword evidence="1" id="KW-0472">Membrane</keyword>
<evidence type="ECO:0000256" key="1">
    <source>
        <dbReference type="SAM" id="Phobius"/>
    </source>
</evidence>
<dbReference type="Proteomes" id="UP000031737">
    <property type="component" value="Unassembled WGS sequence"/>
</dbReference>
<dbReference type="VEuPathDB" id="TriTrypDB:TRSC58_07373"/>
<sequence length="75" mass="8757">MPCTKTKKRCDIILPTSTVAFFFYLLLSFRVRGCRVRSLRGEGRGWGGVPPRALLRRSHLGKERKKRTEHVERIM</sequence>
<feature type="transmembrane region" description="Helical" evidence="1">
    <location>
        <begin position="12"/>
        <end position="31"/>
    </location>
</feature>
<keyword evidence="1" id="KW-1133">Transmembrane helix</keyword>
<accession>A0A061ITD8</accession>
<dbReference type="AlphaFoldDB" id="A0A061ITD8"/>
<evidence type="ECO:0000313" key="3">
    <source>
        <dbReference type="Proteomes" id="UP000031737"/>
    </source>
</evidence>
<comment type="caution">
    <text evidence="2">The sequence shown here is derived from an EMBL/GenBank/DDBJ whole genome shotgun (WGS) entry which is preliminary data.</text>
</comment>
<keyword evidence="1" id="KW-0812">Transmembrane</keyword>
<gene>
    <name evidence="2" type="ORF">TRSC58_07373</name>
</gene>
<dbReference type="EMBL" id="AUPL01007525">
    <property type="protein sequence ID" value="ESL05031.1"/>
    <property type="molecule type" value="Genomic_DNA"/>
</dbReference>
<evidence type="ECO:0000313" key="2">
    <source>
        <dbReference type="EMBL" id="ESL05031.1"/>
    </source>
</evidence>
<proteinExistence type="predicted"/>
<reference evidence="2 3" key="1">
    <citation type="submission" date="2013-07" db="EMBL/GenBank/DDBJ databases">
        <authorList>
            <person name="Stoco P.H."/>
            <person name="Wagner G."/>
            <person name="Gerber A."/>
            <person name="Zaha A."/>
            <person name="Thompson C."/>
            <person name="Bartholomeu D.C."/>
            <person name="Luckemeyer D.D."/>
            <person name="Bahia D."/>
            <person name="Loreto E."/>
            <person name="Prestes E.B."/>
            <person name="Lima F.M."/>
            <person name="Rodrigues-Luiz G."/>
            <person name="Vallejo G.A."/>
            <person name="Filho J.F."/>
            <person name="Monteiro K.M."/>
            <person name="Tyler K.M."/>
            <person name="de Almeida L.G."/>
            <person name="Ortiz M.F."/>
            <person name="Siervo M.A."/>
            <person name="de Moraes M.H."/>
            <person name="Cunha O.L."/>
            <person name="Mendonca-Neto R."/>
            <person name="Silva R."/>
            <person name="Teixeira S.M."/>
            <person name="Murta S.M."/>
            <person name="Sincero T.C."/>
            <person name="Mendes T.A."/>
            <person name="Urmenyi T.P."/>
            <person name="Silva V.G."/>
            <person name="da Rocha W.D."/>
            <person name="Andersson B."/>
            <person name="Romanha A.J."/>
            <person name="Steindel M."/>
            <person name="de Vasconcelos A.T."/>
            <person name="Grisard E.C."/>
        </authorList>
    </citation>
    <scope>NUCLEOTIDE SEQUENCE [LARGE SCALE GENOMIC DNA]</scope>
    <source>
        <strain evidence="2 3">SC58</strain>
    </source>
</reference>
<organism evidence="2 3">
    <name type="scientific">Trypanosoma rangeli SC58</name>
    <dbReference type="NCBI Taxonomy" id="429131"/>
    <lineage>
        <taxon>Eukaryota</taxon>
        <taxon>Discoba</taxon>
        <taxon>Euglenozoa</taxon>
        <taxon>Kinetoplastea</taxon>
        <taxon>Metakinetoplastina</taxon>
        <taxon>Trypanosomatida</taxon>
        <taxon>Trypanosomatidae</taxon>
        <taxon>Trypanosoma</taxon>
        <taxon>Herpetosoma</taxon>
    </lineage>
</organism>
<protein>
    <submittedName>
        <fullName evidence="2">Uncharacterized protein</fullName>
    </submittedName>
</protein>